<keyword evidence="6" id="KW-0809">Transit peptide</keyword>
<dbReference type="GO" id="GO:0003697">
    <property type="term" value="F:single-stranded DNA binding"/>
    <property type="evidence" value="ECO:0007669"/>
    <property type="project" value="UniProtKB-ARBA"/>
</dbReference>
<dbReference type="InterPro" id="IPR000504">
    <property type="entry name" value="RRM_dom"/>
</dbReference>
<evidence type="ECO:0000256" key="4">
    <source>
        <dbReference type="ARBA" id="ARBA00022553"/>
    </source>
</evidence>
<dbReference type="InterPro" id="IPR035979">
    <property type="entry name" value="RBD_domain_sf"/>
</dbReference>
<dbReference type="GO" id="GO:0003727">
    <property type="term" value="F:single-stranded RNA binding"/>
    <property type="evidence" value="ECO:0007669"/>
    <property type="project" value="UniProtKB-ARBA"/>
</dbReference>
<evidence type="ECO:0000256" key="6">
    <source>
        <dbReference type="ARBA" id="ARBA00022946"/>
    </source>
</evidence>
<organism evidence="11 12">
    <name type="scientific">Miscanthus lutarioriparius</name>
    <dbReference type="NCBI Taxonomy" id="422564"/>
    <lineage>
        <taxon>Eukaryota</taxon>
        <taxon>Viridiplantae</taxon>
        <taxon>Streptophyta</taxon>
        <taxon>Embryophyta</taxon>
        <taxon>Tracheophyta</taxon>
        <taxon>Spermatophyta</taxon>
        <taxon>Magnoliopsida</taxon>
        <taxon>Liliopsida</taxon>
        <taxon>Poales</taxon>
        <taxon>Poaceae</taxon>
        <taxon>PACMAD clade</taxon>
        <taxon>Panicoideae</taxon>
        <taxon>Andropogonodae</taxon>
        <taxon>Andropogoneae</taxon>
        <taxon>Saccharinae</taxon>
        <taxon>Miscanthus</taxon>
    </lineage>
</organism>
<dbReference type="EMBL" id="CAJGYO010000005">
    <property type="protein sequence ID" value="CAD6228520.1"/>
    <property type="molecule type" value="Genomic_DNA"/>
</dbReference>
<protein>
    <recommendedName>
        <fullName evidence="10">RRM domain-containing protein</fullName>
    </recommendedName>
</protein>
<evidence type="ECO:0000256" key="9">
    <source>
        <dbReference type="PROSITE-ProRule" id="PRU00176"/>
    </source>
</evidence>
<dbReference type="SMART" id="SM00360">
    <property type="entry name" value="RRM"/>
    <property type="match status" value="1"/>
</dbReference>
<dbReference type="GO" id="GO:1990428">
    <property type="term" value="P:miRNA transport"/>
    <property type="evidence" value="ECO:0007669"/>
    <property type="project" value="UniProtKB-ARBA"/>
</dbReference>
<dbReference type="GO" id="GO:0009651">
    <property type="term" value="P:response to salt stress"/>
    <property type="evidence" value="ECO:0007669"/>
    <property type="project" value="UniProtKB-ARBA"/>
</dbReference>
<dbReference type="CDD" id="cd21608">
    <property type="entry name" value="RRM2_NsCP33_like"/>
    <property type="match status" value="1"/>
</dbReference>
<evidence type="ECO:0000256" key="7">
    <source>
        <dbReference type="ARBA" id="ARBA00023128"/>
    </source>
</evidence>
<dbReference type="GO" id="GO:0005739">
    <property type="term" value="C:mitochondrion"/>
    <property type="evidence" value="ECO:0007669"/>
    <property type="project" value="UniProtKB-SubCell"/>
</dbReference>
<dbReference type="InterPro" id="IPR052462">
    <property type="entry name" value="SLIRP/GR-RBP-like"/>
</dbReference>
<dbReference type="GO" id="GO:0035197">
    <property type="term" value="F:siRNA binding"/>
    <property type="evidence" value="ECO:0007669"/>
    <property type="project" value="UniProtKB-ARBA"/>
</dbReference>
<dbReference type="PROSITE" id="PS50102">
    <property type="entry name" value="RRM"/>
    <property type="match status" value="1"/>
</dbReference>
<dbReference type="GO" id="GO:0003690">
    <property type="term" value="F:double-stranded DNA binding"/>
    <property type="evidence" value="ECO:0007669"/>
    <property type="project" value="UniProtKB-ARBA"/>
</dbReference>
<keyword evidence="12" id="KW-1185">Reference proteome</keyword>
<dbReference type="GO" id="GO:0050688">
    <property type="term" value="P:regulation of defense response to virus"/>
    <property type="evidence" value="ECO:0007669"/>
    <property type="project" value="UniProtKB-ARBA"/>
</dbReference>
<comment type="caution">
    <text evidence="11">The sequence shown here is derived from an EMBL/GenBank/DDBJ whole genome shotgun (WGS) entry which is preliminary data.</text>
</comment>
<dbReference type="GO" id="GO:0000959">
    <property type="term" value="P:mitochondrial RNA metabolic process"/>
    <property type="evidence" value="ECO:0007669"/>
    <property type="project" value="UniProtKB-ARBA"/>
</dbReference>
<dbReference type="Proteomes" id="UP000604825">
    <property type="component" value="Unassembled WGS sequence"/>
</dbReference>
<name>A0A811NU37_9POAL</name>
<dbReference type="OrthoDB" id="439808at2759"/>
<dbReference type="GO" id="GO:0009409">
    <property type="term" value="P:response to cold"/>
    <property type="evidence" value="ECO:0007669"/>
    <property type="project" value="UniProtKB-ARBA"/>
</dbReference>
<gene>
    <name evidence="11" type="ORF">NCGR_LOCUS19293</name>
</gene>
<dbReference type="FunFam" id="3.30.70.330:FF:000612">
    <property type="entry name" value="Glycine-rich RNA-binding protein 2"/>
    <property type="match status" value="1"/>
</dbReference>
<evidence type="ECO:0000313" key="12">
    <source>
        <dbReference type="Proteomes" id="UP000604825"/>
    </source>
</evidence>
<comment type="similarity">
    <text evidence="8">Belongs to the GR-RBP family.</text>
</comment>
<evidence type="ECO:0000256" key="2">
    <source>
        <dbReference type="ARBA" id="ARBA00004613"/>
    </source>
</evidence>
<reference evidence="11" key="1">
    <citation type="submission" date="2020-10" db="EMBL/GenBank/DDBJ databases">
        <authorList>
            <person name="Han B."/>
            <person name="Lu T."/>
            <person name="Zhao Q."/>
            <person name="Huang X."/>
            <person name="Zhao Y."/>
        </authorList>
    </citation>
    <scope>NUCLEOTIDE SEQUENCE</scope>
</reference>
<dbReference type="Pfam" id="PF00076">
    <property type="entry name" value="RRM_1"/>
    <property type="match status" value="1"/>
</dbReference>
<dbReference type="GO" id="GO:0006858">
    <property type="term" value="P:extracellular transport"/>
    <property type="evidence" value="ECO:0007669"/>
    <property type="project" value="UniProtKB-ARBA"/>
</dbReference>
<dbReference type="InterPro" id="IPR012677">
    <property type="entry name" value="Nucleotide-bd_a/b_plait_sf"/>
</dbReference>
<evidence type="ECO:0000256" key="5">
    <source>
        <dbReference type="ARBA" id="ARBA00022884"/>
    </source>
</evidence>
<dbReference type="GO" id="GO:0005615">
    <property type="term" value="C:extracellular space"/>
    <property type="evidence" value="ECO:0007669"/>
    <property type="project" value="UniProtKB-ARBA"/>
</dbReference>
<keyword evidence="3" id="KW-0964">Secreted</keyword>
<keyword evidence="4" id="KW-0597">Phosphoprotein</keyword>
<keyword evidence="7" id="KW-0496">Mitochondrion</keyword>
<dbReference type="Gene3D" id="3.30.70.330">
    <property type="match status" value="1"/>
</dbReference>
<sequence>MAAFNKLGGLLRHSALASGVAASSSPAVFNAARLMSTKLYVGGLSWGVDDVKLREAFSGFGDVAEARVITDRDTGRSRGFGFVNYTNSDDANAAISGMDGKVSLYIAYSQEIDGRPVRVNIANDRPAGNRGGGGYGSGGFGGGGYGGGNQSYGGGY</sequence>
<feature type="domain" description="RRM" evidence="10">
    <location>
        <begin position="37"/>
        <end position="124"/>
    </location>
</feature>
<dbReference type="GO" id="GO:0009414">
    <property type="term" value="P:response to water deprivation"/>
    <property type="evidence" value="ECO:0007669"/>
    <property type="project" value="UniProtKB-ARBA"/>
</dbReference>
<dbReference type="SUPFAM" id="SSF54928">
    <property type="entry name" value="RNA-binding domain, RBD"/>
    <property type="match status" value="1"/>
</dbReference>
<proteinExistence type="inferred from homology"/>
<evidence type="ECO:0000313" key="11">
    <source>
        <dbReference type="EMBL" id="CAD6228520.1"/>
    </source>
</evidence>
<evidence type="ECO:0000256" key="8">
    <source>
        <dbReference type="ARBA" id="ARBA00049664"/>
    </source>
</evidence>
<dbReference type="InterPro" id="IPR048289">
    <property type="entry name" value="RRM2_NsCP33-like"/>
</dbReference>
<evidence type="ECO:0000259" key="10">
    <source>
        <dbReference type="PROSITE" id="PS50102"/>
    </source>
</evidence>
<evidence type="ECO:0000256" key="3">
    <source>
        <dbReference type="ARBA" id="ARBA00022525"/>
    </source>
</evidence>
<dbReference type="AlphaFoldDB" id="A0A811NU37"/>
<comment type="subcellular location">
    <subcellularLocation>
        <location evidence="1">Mitochondrion</location>
    </subcellularLocation>
    <subcellularLocation>
        <location evidence="2">Secreted</location>
    </subcellularLocation>
</comment>
<dbReference type="PANTHER" id="PTHR48027">
    <property type="entry name" value="HETEROGENEOUS NUCLEAR RIBONUCLEOPROTEIN 87F-RELATED"/>
    <property type="match status" value="1"/>
</dbReference>
<evidence type="ECO:0000256" key="1">
    <source>
        <dbReference type="ARBA" id="ARBA00004173"/>
    </source>
</evidence>
<dbReference type="GO" id="GO:0035198">
    <property type="term" value="F:miRNA binding"/>
    <property type="evidence" value="ECO:0007669"/>
    <property type="project" value="UniProtKB-ARBA"/>
</dbReference>
<accession>A0A811NU37</accession>
<keyword evidence="5 9" id="KW-0694">RNA-binding</keyword>